<dbReference type="EMBL" id="JAPDFW010000073">
    <property type="protein sequence ID" value="KAJ5073582.1"/>
    <property type="molecule type" value="Genomic_DNA"/>
</dbReference>
<evidence type="ECO:0000313" key="3">
    <source>
        <dbReference type="Proteomes" id="UP001149090"/>
    </source>
</evidence>
<comment type="caution">
    <text evidence="2">The sequence shown here is derived from an EMBL/GenBank/DDBJ whole genome shotgun (WGS) entry which is preliminary data.</text>
</comment>
<name>A0A9Q0LIR9_ANAIG</name>
<dbReference type="AlphaFoldDB" id="A0A9Q0LIR9"/>
<evidence type="ECO:0000256" key="1">
    <source>
        <dbReference type="SAM" id="Phobius"/>
    </source>
</evidence>
<feature type="transmembrane region" description="Helical" evidence="1">
    <location>
        <begin position="70"/>
        <end position="89"/>
    </location>
</feature>
<proteinExistence type="predicted"/>
<accession>A0A9Q0LIR9</accession>
<sequence length="90" mass="10199">MALLLRVFNIILALIMICAEFEMAFVLKNIRFLIQWFGRGIYELFVGLLTLAACTSTFTYDKTIDEIRKAAGYCGIGVGGLYILFVIFLF</sequence>
<gene>
    <name evidence="2" type="ORF">M0811_08419</name>
</gene>
<keyword evidence="1" id="KW-0812">Transmembrane</keyword>
<organism evidence="2 3">
    <name type="scientific">Anaeramoeba ignava</name>
    <name type="common">Anaerobic marine amoeba</name>
    <dbReference type="NCBI Taxonomy" id="1746090"/>
    <lineage>
        <taxon>Eukaryota</taxon>
        <taxon>Metamonada</taxon>
        <taxon>Anaeramoebidae</taxon>
        <taxon>Anaeramoeba</taxon>
    </lineage>
</organism>
<feature type="transmembrane region" description="Helical" evidence="1">
    <location>
        <begin position="39"/>
        <end position="58"/>
    </location>
</feature>
<keyword evidence="1" id="KW-1133">Transmembrane helix</keyword>
<evidence type="ECO:0000313" key="2">
    <source>
        <dbReference type="EMBL" id="KAJ5073582.1"/>
    </source>
</evidence>
<keyword evidence="1" id="KW-0472">Membrane</keyword>
<dbReference type="Proteomes" id="UP001149090">
    <property type="component" value="Unassembled WGS sequence"/>
</dbReference>
<dbReference type="OrthoDB" id="206313at2759"/>
<feature type="transmembrane region" description="Helical" evidence="1">
    <location>
        <begin position="6"/>
        <end position="27"/>
    </location>
</feature>
<keyword evidence="3" id="KW-1185">Reference proteome</keyword>
<reference evidence="2" key="1">
    <citation type="submission" date="2022-10" db="EMBL/GenBank/DDBJ databases">
        <title>Novel sulphate-reducing endosymbionts in the free-living metamonad Anaeramoeba.</title>
        <authorList>
            <person name="Jerlstrom-Hultqvist J."/>
            <person name="Cepicka I."/>
            <person name="Gallot-Lavallee L."/>
            <person name="Salas-Leiva D."/>
            <person name="Curtis B.A."/>
            <person name="Zahonova K."/>
            <person name="Pipaliya S."/>
            <person name="Dacks J."/>
            <person name="Roger A.J."/>
        </authorList>
    </citation>
    <scope>NUCLEOTIDE SEQUENCE</scope>
    <source>
        <strain evidence="2">BMAN</strain>
    </source>
</reference>
<protein>
    <submittedName>
        <fullName evidence="2">Golgi apparatus membrane protein tvp15</fullName>
    </submittedName>
</protein>